<dbReference type="RefSeq" id="WP_125325810.1">
    <property type="nucleotide sequence ID" value="NZ_CP034328.1"/>
</dbReference>
<dbReference type="SUPFAM" id="SSF53448">
    <property type="entry name" value="Nucleotide-diphospho-sugar transferases"/>
    <property type="match status" value="1"/>
</dbReference>
<dbReference type="EMBL" id="CP034328">
    <property type="protein sequence ID" value="AZL59615.1"/>
    <property type="molecule type" value="Genomic_DNA"/>
</dbReference>
<evidence type="ECO:0000313" key="3">
    <source>
        <dbReference type="Proteomes" id="UP000282002"/>
    </source>
</evidence>
<dbReference type="KEGG" id="taw:EI545_12690"/>
<reference evidence="2 3" key="1">
    <citation type="submission" date="2018-12" db="EMBL/GenBank/DDBJ databases">
        <title>Complete genome sequencing of Tabrizicola sp. K13M18.</title>
        <authorList>
            <person name="Bae J.-W."/>
        </authorList>
    </citation>
    <scope>NUCLEOTIDE SEQUENCE [LARGE SCALE GENOMIC DNA]</scope>
    <source>
        <strain evidence="2 3">K13M18</strain>
    </source>
</reference>
<feature type="region of interest" description="Disordered" evidence="1">
    <location>
        <begin position="299"/>
        <end position="334"/>
    </location>
</feature>
<keyword evidence="3" id="KW-1185">Reference proteome</keyword>
<dbReference type="InterPro" id="IPR029044">
    <property type="entry name" value="Nucleotide-diphossugar_trans"/>
</dbReference>
<sequence>MPPSLTLFFIVEPPAYLYMGCHLAASIRKFLPPEVKIIGYCPKHRWAEMEREPLEVLRRLRCEVRPIDAEGQFDPAYPHGNKILATLAPKETDFAAFLDSDMLFLQPCSVEELVSPGQIGMVPASSMRWAPQSVWDQIYGTFDMPVPDERMTMTRDKRQLVAPYFNAGLIVVDEGWRTTRGQRFAEVWMDCAQRLDRTGIDNRRPYLDQMTLPVATLAAGMTWNTLPEKYNYSINGILRGKPLAKDADVTLLHYRGRQILAEAGMKDVPDKILASQLGTSRVRWIFKVPPPAGVPPVGTDGFLPDAPQDLPPELPADPAEPQEPTHAPAPVFGPDPSKARMAAVTMVRGDHALLARWVAYYGKLIGRENIYVLRYGHDAEVDRIAAGANIVHQPDTGDPSGFDRRWATLGHFTSGLTLYYNWVLCTEVDEIVAPDPATGLALPDYLDATFASGRAPQVIAPIGVEMMHSATDGPDPLDPTQPILTTRRSFRLKAGLAKPCITRRRIGFAPDGQGSTLRDVLLDPKLFLFNLRPLFSDPVATAAEGKVGEQVEFPEFVAALTKGRVQADHGHWVMPDLHSPELYRLPARFAQLF</sequence>
<evidence type="ECO:0000256" key="1">
    <source>
        <dbReference type="SAM" id="MobiDB-lite"/>
    </source>
</evidence>
<feature type="compositionally biased region" description="Low complexity" evidence="1">
    <location>
        <begin position="299"/>
        <end position="308"/>
    </location>
</feature>
<evidence type="ECO:0008006" key="4">
    <source>
        <dbReference type="Google" id="ProtNLM"/>
    </source>
</evidence>
<dbReference type="OrthoDB" id="7648032at2"/>
<protein>
    <recommendedName>
        <fullName evidence="4">Nucleotide-diphospho-sugar transferase domain-containing protein</fullName>
    </recommendedName>
</protein>
<gene>
    <name evidence="2" type="ORF">EI545_12690</name>
</gene>
<organism evidence="2 3">
    <name type="scientific">Tabrizicola piscis</name>
    <dbReference type="NCBI Taxonomy" id="2494374"/>
    <lineage>
        <taxon>Bacteria</taxon>
        <taxon>Pseudomonadati</taxon>
        <taxon>Pseudomonadota</taxon>
        <taxon>Alphaproteobacteria</taxon>
        <taxon>Rhodobacterales</taxon>
        <taxon>Paracoccaceae</taxon>
        <taxon>Tabrizicola</taxon>
    </lineage>
</organism>
<accession>A0A3S8U7W0</accession>
<proteinExistence type="predicted"/>
<dbReference type="AlphaFoldDB" id="A0A3S8U7W0"/>
<dbReference type="Proteomes" id="UP000282002">
    <property type="component" value="Chromosome"/>
</dbReference>
<name>A0A3S8U7W0_9RHOB</name>
<dbReference type="Gene3D" id="3.90.550.10">
    <property type="entry name" value="Spore Coat Polysaccharide Biosynthesis Protein SpsA, Chain A"/>
    <property type="match status" value="1"/>
</dbReference>
<evidence type="ECO:0000313" key="2">
    <source>
        <dbReference type="EMBL" id="AZL59615.1"/>
    </source>
</evidence>